<proteinExistence type="predicted"/>
<feature type="non-terminal residue" evidence="1">
    <location>
        <position position="1"/>
    </location>
</feature>
<comment type="caution">
    <text evidence="1">The sequence shown here is derived from an EMBL/GenBank/DDBJ whole genome shotgun (WGS) entry which is preliminary data.</text>
</comment>
<evidence type="ECO:0000313" key="1">
    <source>
        <dbReference type="EMBL" id="ETJ45199.1"/>
    </source>
</evidence>
<sequence>PAVINALAMLASKRENRAPKKHGNIPL</sequence>
<name>W1YVJ2_9ZZZZ</name>
<protein>
    <submittedName>
        <fullName evidence="1">Uncharacterized protein</fullName>
    </submittedName>
</protein>
<dbReference type="AlphaFoldDB" id="W1YVJ2"/>
<organism evidence="1">
    <name type="scientific">human gut metagenome</name>
    <dbReference type="NCBI Taxonomy" id="408170"/>
    <lineage>
        <taxon>unclassified sequences</taxon>
        <taxon>metagenomes</taxon>
        <taxon>organismal metagenomes</taxon>
    </lineage>
</organism>
<accession>W1YVJ2</accession>
<dbReference type="EMBL" id="AZMM01000799">
    <property type="protein sequence ID" value="ETJ45199.1"/>
    <property type="molecule type" value="Genomic_DNA"/>
</dbReference>
<reference evidence="1" key="1">
    <citation type="submission" date="2013-12" db="EMBL/GenBank/DDBJ databases">
        <title>A Varibaculum cambriense genome reconstructed from a premature infant gut community with otherwise low bacterial novelty that shifts toward anaerobic metabolism during the third week of life.</title>
        <authorList>
            <person name="Brown C.T."/>
            <person name="Sharon I."/>
            <person name="Thomas B.C."/>
            <person name="Castelle C.J."/>
            <person name="Morowitz M.J."/>
            <person name="Banfield J.F."/>
        </authorList>
    </citation>
    <scope>NUCLEOTIDE SEQUENCE</scope>
</reference>
<gene>
    <name evidence="1" type="ORF">Q604_UNBC00799G0002</name>
</gene>